<dbReference type="InterPro" id="IPR020335">
    <property type="entry name" value="Phage_T7_Gp13"/>
</dbReference>
<proteinExistence type="predicted"/>
<gene>
    <name evidence="1" type="ORF">ALO79_03813</name>
</gene>
<sequence length="147" mass="16028">MQKMKATFGDLLSASVNLSSGDIADFEAMQTGRNPIDVITGALDETTYAIKLDHNVLAVGGHTNGGIWFVTTNVITTLSPGQRFRFYRILKDHLALIKRESPLDTPFTNVVSVGNKAHVRLLEALGATFQAGCVMSPAGFPFKQFWL</sequence>
<evidence type="ECO:0000313" key="2">
    <source>
        <dbReference type="Proteomes" id="UP000050381"/>
    </source>
</evidence>
<dbReference type="PATRIC" id="fig|264450.4.peg.4564"/>
<protein>
    <submittedName>
        <fullName evidence="1">Internal virion protein A</fullName>
    </submittedName>
</protein>
<reference evidence="1 2" key="1">
    <citation type="submission" date="2015-09" db="EMBL/GenBank/DDBJ databases">
        <title>Genome announcement of multiple Pseudomonas syringae strains.</title>
        <authorList>
            <person name="Thakur S."/>
            <person name="Wang P.W."/>
            <person name="Gong Y."/>
            <person name="Weir B.S."/>
            <person name="Guttman D.S."/>
        </authorList>
    </citation>
    <scope>NUCLEOTIDE SEQUENCE [LARGE SCALE GENOMIC DNA]</scope>
    <source>
        <strain evidence="1 2">ICMP9419</strain>
    </source>
</reference>
<evidence type="ECO:0000313" key="1">
    <source>
        <dbReference type="EMBL" id="KPW95553.1"/>
    </source>
</evidence>
<dbReference type="Proteomes" id="UP000050381">
    <property type="component" value="Unassembled WGS sequence"/>
</dbReference>
<name>A0A0P9PA43_PSESX</name>
<dbReference type="Pfam" id="PF11090">
    <property type="entry name" value="Phage_T7_Gp13"/>
    <property type="match status" value="1"/>
</dbReference>
<dbReference type="RefSeq" id="WP_057432062.1">
    <property type="nucleotide sequence ID" value="NZ_LIIH01000123.1"/>
</dbReference>
<accession>A0A0P9PA43</accession>
<comment type="caution">
    <text evidence="1">The sequence shown here is derived from an EMBL/GenBank/DDBJ whole genome shotgun (WGS) entry which is preliminary data.</text>
</comment>
<dbReference type="AlphaFoldDB" id="A0A0P9PA43"/>
<dbReference type="EMBL" id="LJQD01000259">
    <property type="protein sequence ID" value="KPW95553.1"/>
    <property type="molecule type" value="Genomic_DNA"/>
</dbReference>
<organism evidence="1 2">
    <name type="scientific">Pseudomonas syringae pv. castaneae</name>
    <dbReference type="NCBI Taxonomy" id="264450"/>
    <lineage>
        <taxon>Bacteria</taxon>
        <taxon>Pseudomonadati</taxon>
        <taxon>Pseudomonadota</taxon>
        <taxon>Gammaproteobacteria</taxon>
        <taxon>Pseudomonadales</taxon>
        <taxon>Pseudomonadaceae</taxon>
        <taxon>Pseudomonas</taxon>
        <taxon>Pseudomonas syringae</taxon>
    </lineage>
</organism>